<organism evidence="2 3">
    <name type="scientific">Hyaloscypha variabilis (strain UAMH 11265 / GT02V1 / F)</name>
    <name type="common">Meliniomyces variabilis</name>
    <dbReference type="NCBI Taxonomy" id="1149755"/>
    <lineage>
        <taxon>Eukaryota</taxon>
        <taxon>Fungi</taxon>
        <taxon>Dikarya</taxon>
        <taxon>Ascomycota</taxon>
        <taxon>Pezizomycotina</taxon>
        <taxon>Leotiomycetes</taxon>
        <taxon>Helotiales</taxon>
        <taxon>Hyaloscyphaceae</taxon>
        <taxon>Hyaloscypha</taxon>
        <taxon>Hyaloscypha variabilis</taxon>
    </lineage>
</organism>
<dbReference type="PANTHER" id="PTHR24148">
    <property type="entry name" value="ANKYRIN REPEAT DOMAIN-CONTAINING PROTEIN 39 HOMOLOG-RELATED"/>
    <property type="match status" value="1"/>
</dbReference>
<dbReference type="Pfam" id="PF06985">
    <property type="entry name" value="HET"/>
    <property type="match status" value="1"/>
</dbReference>
<dbReference type="InterPro" id="IPR010730">
    <property type="entry name" value="HET"/>
</dbReference>
<dbReference type="EMBL" id="KZ613972">
    <property type="protein sequence ID" value="PMD29700.1"/>
    <property type="molecule type" value="Genomic_DNA"/>
</dbReference>
<reference evidence="2 3" key="1">
    <citation type="submission" date="2016-04" db="EMBL/GenBank/DDBJ databases">
        <title>A degradative enzymes factory behind the ericoid mycorrhizal symbiosis.</title>
        <authorList>
            <consortium name="DOE Joint Genome Institute"/>
            <person name="Martino E."/>
            <person name="Morin E."/>
            <person name="Grelet G."/>
            <person name="Kuo A."/>
            <person name="Kohler A."/>
            <person name="Daghino S."/>
            <person name="Barry K."/>
            <person name="Choi C."/>
            <person name="Cichocki N."/>
            <person name="Clum A."/>
            <person name="Copeland A."/>
            <person name="Hainaut M."/>
            <person name="Haridas S."/>
            <person name="Labutti K."/>
            <person name="Lindquist E."/>
            <person name="Lipzen A."/>
            <person name="Khouja H.-R."/>
            <person name="Murat C."/>
            <person name="Ohm R."/>
            <person name="Olson A."/>
            <person name="Spatafora J."/>
            <person name="Veneault-Fourrey C."/>
            <person name="Henrissat B."/>
            <person name="Grigoriev I."/>
            <person name="Martin F."/>
            <person name="Perotto S."/>
        </authorList>
    </citation>
    <scope>NUCLEOTIDE SEQUENCE [LARGE SCALE GENOMIC DNA]</scope>
    <source>
        <strain evidence="2 3">F</strain>
    </source>
</reference>
<protein>
    <recommendedName>
        <fullName evidence="1">Heterokaryon incompatibility domain-containing protein</fullName>
    </recommendedName>
</protein>
<dbReference type="InterPro" id="IPR052895">
    <property type="entry name" value="HetReg/Transcr_Mod"/>
</dbReference>
<evidence type="ECO:0000259" key="1">
    <source>
        <dbReference type="Pfam" id="PF06985"/>
    </source>
</evidence>
<dbReference type="STRING" id="1149755.A0A2J6QTX7"/>
<evidence type="ECO:0000313" key="3">
    <source>
        <dbReference type="Proteomes" id="UP000235786"/>
    </source>
</evidence>
<dbReference type="Proteomes" id="UP000235786">
    <property type="component" value="Unassembled WGS sequence"/>
</dbReference>
<name>A0A2J6QTX7_HYAVF</name>
<dbReference type="Pfam" id="PF26639">
    <property type="entry name" value="Het-6_barrel"/>
    <property type="match status" value="1"/>
</dbReference>
<feature type="domain" description="Heterokaryon incompatibility" evidence="1">
    <location>
        <begin position="47"/>
        <end position="242"/>
    </location>
</feature>
<proteinExistence type="predicted"/>
<evidence type="ECO:0000313" key="2">
    <source>
        <dbReference type="EMBL" id="PMD29700.1"/>
    </source>
</evidence>
<sequence length="636" mass="71704">MISYSYSRPLVKAKSEIRLLRFRPAPSMSEDLQCTIEHVSLDENPVYNALSYTWSGKVDDPALSKAPKILHISSNELSEVSMDITPILNAALRYLRPKHDPPVNEELVLWVDAICINQQDNTEKAWQVAQMQRVYSQALRVLVWLGPPADGSNIAISALLAMRRFALRASGYVQEGTSNVDMKNVPVDHSQQAMNDQLVAASFGRMFQKNVVTSSRISTYPIDEVAKLLSREWWGRVWVWQELVMAKEVVFVCGEDRIEAADGDASDVFGTFMSTWDQQVREFGRPAKLLDHRPWTMIDARLTFMHTGRLQSLKTLLQESHLAGLGATDPRDHVYALLLLAGDREELGIEVDYNLPYQELYTQLATSYLKRGELWFLLYCDNDPTDKTFPSWVPNWSKSRGLQPLRSDNCAGNGAKVSFKFSFMGQLLGRHRISLSGVVLGTITWTSPIRPTVSIDDFELHRDTILNWVRVNYQALLQCPALTKDKLLASKAHMHACWTFLGNNIALPEEDMRMSEEEIDAAIDHAFRLVLDNEGSGQTSTLSLQSKRRVDSWCYCMMQTMNGRLLFYTKNGYFGIGERYLEVGDKLVVFSGASAPTAIRSTGIGKSRIVSNVLVPNAMLGDVFNKKQNIATITIE</sequence>
<gene>
    <name evidence="2" type="ORF">L207DRAFT_520779</name>
</gene>
<dbReference type="OrthoDB" id="2157530at2759"/>
<accession>A0A2J6QTX7</accession>
<dbReference type="AlphaFoldDB" id="A0A2J6QTX7"/>
<dbReference type="PANTHER" id="PTHR24148:SF73">
    <property type="entry name" value="HET DOMAIN PROTEIN (AFU_ORTHOLOGUE AFUA_8G01020)"/>
    <property type="match status" value="1"/>
</dbReference>
<keyword evidence="3" id="KW-1185">Reference proteome</keyword>